<reference evidence="3 4" key="1">
    <citation type="submission" date="2019-06" db="EMBL/GenBank/DDBJ databases">
        <title>A chromosomal-level reference genome of Carpinus fangiana (Coryloideae, Betulaceae).</title>
        <authorList>
            <person name="Yang X."/>
            <person name="Wang Z."/>
            <person name="Zhang L."/>
            <person name="Hao G."/>
            <person name="Liu J."/>
            <person name="Yang Y."/>
        </authorList>
    </citation>
    <scope>NUCLEOTIDE SEQUENCE [LARGE SCALE GENOMIC DNA]</scope>
    <source>
        <strain evidence="3">Cfa_2016G</strain>
        <tissue evidence="3">Leaf</tissue>
    </source>
</reference>
<comment type="caution">
    <text evidence="3">The sequence shown here is derived from an EMBL/GenBank/DDBJ whole genome shotgun (WGS) entry which is preliminary data.</text>
</comment>
<evidence type="ECO:0008006" key="5">
    <source>
        <dbReference type="Google" id="ProtNLM"/>
    </source>
</evidence>
<dbReference type="AlphaFoldDB" id="A0A5N6KNV9"/>
<dbReference type="PANTHER" id="PTHR38110">
    <property type="entry name" value="CHROMOSOME 23, WHOLE GENOME SHOTGUN SEQUENCE"/>
    <property type="match status" value="1"/>
</dbReference>
<feature type="domain" description="Acyl-CoA thioesterase-like C-terminal" evidence="2">
    <location>
        <begin position="200"/>
        <end position="344"/>
    </location>
</feature>
<dbReference type="InterPro" id="IPR029069">
    <property type="entry name" value="HotDog_dom_sf"/>
</dbReference>
<dbReference type="Proteomes" id="UP000327013">
    <property type="component" value="Unassembled WGS sequence"/>
</dbReference>
<dbReference type="Pfam" id="PF20789">
    <property type="entry name" value="4HBT_3C"/>
    <property type="match status" value="1"/>
</dbReference>
<dbReference type="Gene3D" id="2.40.160.210">
    <property type="entry name" value="Acyl-CoA thioesterase, double hotdog domain"/>
    <property type="match status" value="1"/>
</dbReference>
<accession>A0A5N6KNV9</accession>
<gene>
    <name evidence="3" type="ORF">FH972_021272</name>
</gene>
<dbReference type="InterPro" id="IPR049450">
    <property type="entry name" value="ACOT8-like_C"/>
</dbReference>
<evidence type="ECO:0000313" key="3">
    <source>
        <dbReference type="EMBL" id="KAB8336968.1"/>
    </source>
</evidence>
<proteinExistence type="predicted"/>
<dbReference type="SUPFAM" id="SSF54637">
    <property type="entry name" value="Thioesterase/thiol ester dehydrase-isomerase"/>
    <property type="match status" value="2"/>
</dbReference>
<evidence type="ECO:0000313" key="4">
    <source>
        <dbReference type="Proteomes" id="UP000327013"/>
    </source>
</evidence>
<protein>
    <recommendedName>
        <fullName evidence="5">Thioesterase domain-containing protein</fullName>
    </recommendedName>
</protein>
<dbReference type="EMBL" id="VIBQ01000009">
    <property type="protein sequence ID" value="KAB8336968.1"/>
    <property type="molecule type" value="Genomic_DNA"/>
</dbReference>
<dbReference type="InterPro" id="IPR049449">
    <property type="entry name" value="TesB_ACOT8-like_N"/>
</dbReference>
<dbReference type="InterPro" id="IPR042171">
    <property type="entry name" value="Acyl-CoA_hotdog"/>
</dbReference>
<name>A0A5N6KNV9_9ROSI</name>
<evidence type="ECO:0000259" key="1">
    <source>
        <dbReference type="Pfam" id="PF13622"/>
    </source>
</evidence>
<organism evidence="3 4">
    <name type="scientific">Carpinus fangiana</name>
    <dbReference type="NCBI Taxonomy" id="176857"/>
    <lineage>
        <taxon>Eukaryota</taxon>
        <taxon>Viridiplantae</taxon>
        <taxon>Streptophyta</taxon>
        <taxon>Embryophyta</taxon>
        <taxon>Tracheophyta</taxon>
        <taxon>Spermatophyta</taxon>
        <taxon>Magnoliopsida</taxon>
        <taxon>eudicotyledons</taxon>
        <taxon>Gunneridae</taxon>
        <taxon>Pentapetalae</taxon>
        <taxon>rosids</taxon>
        <taxon>fabids</taxon>
        <taxon>Fagales</taxon>
        <taxon>Betulaceae</taxon>
        <taxon>Carpinus</taxon>
    </lineage>
</organism>
<dbReference type="Pfam" id="PF13622">
    <property type="entry name" value="4HBT_3"/>
    <property type="match status" value="1"/>
</dbReference>
<feature type="domain" description="Acyl-CoA thioesterase-like N-terminal HotDog" evidence="1">
    <location>
        <begin position="66"/>
        <end position="153"/>
    </location>
</feature>
<sequence>MPRLLELVPDGLFKHSSFNLHPCQRLHILAQKGHQKDCVMSEVPSFADATAVKAVSSHTYSAHFVDEWCIGSVPHGGYVTSIFQRVAREHFKTTLSRQKQPHMITMHLEFLRRTSTGPALFTVQDSKLGRQTSTLHITLTQGDRTEVVGYITHSNIDKEEGLSFDTKWALDPPPPPANVQLLSAGTDPNWSEMRETPFAEFRKAACRVQWMLPKHGQAVPGSADEWIRLKTHGRDGRRERFDDISLGYVSDMWPQLVENHLNPAAYNPSASAADVARHRGAGSKFWFPTLLLNLDVKKALPADGVDWLFARVRTKQVRNGRYDLEVVIVDETGDVVALSHHVAFALSAQRNLASRRKADAKI</sequence>
<dbReference type="PANTHER" id="PTHR38110:SF1">
    <property type="entry name" value="THIOESTERASE DOMAIN-CONTAINING PROTEIN"/>
    <property type="match status" value="1"/>
</dbReference>
<keyword evidence="4" id="KW-1185">Reference proteome</keyword>
<dbReference type="OrthoDB" id="2532955at2759"/>
<dbReference type="InterPro" id="IPR052389">
    <property type="entry name" value="Sec_Metab_Biosynth-Assoc"/>
</dbReference>
<evidence type="ECO:0000259" key="2">
    <source>
        <dbReference type="Pfam" id="PF20789"/>
    </source>
</evidence>